<feature type="transmembrane region" description="Helical" evidence="1">
    <location>
        <begin position="20"/>
        <end position="45"/>
    </location>
</feature>
<protein>
    <submittedName>
        <fullName evidence="2">Uncharacterized protein</fullName>
    </submittedName>
</protein>
<keyword evidence="1" id="KW-0812">Transmembrane</keyword>
<dbReference type="AlphaFoldDB" id="C3JD02"/>
<dbReference type="STRING" id="553175.POREN0001_0689"/>
<keyword evidence="3" id="KW-1185">Reference proteome</keyword>
<dbReference type="EMBL" id="ACNN01000036">
    <property type="protein sequence ID" value="EEN81958.1"/>
    <property type="molecule type" value="Genomic_DNA"/>
</dbReference>
<organism evidence="2 3">
    <name type="scientific">Porphyromonas endodontalis (strain ATCC 35406 / DSM 24491 / JCM 8526 / CCUG 16442 / BCRC 14492 / NCTC 13058 / HG 370)</name>
    <name type="common">Bacteroides endodontalis</name>
    <dbReference type="NCBI Taxonomy" id="553175"/>
    <lineage>
        <taxon>Bacteria</taxon>
        <taxon>Pseudomonadati</taxon>
        <taxon>Bacteroidota</taxon>
        <taxon>Bacteroidia</taxon>
        <taxon>Bacteroidales</taxon>
        <taxon>Porphyromonadaceae</taxon>
        <taxon>Porphyromonas</taxon>
    </lineage>
</organism>
<sequence length="50" mass="5608">MIGAGAFCLPSEGGFLLRSFIFFSYGGPLLFFALQYGVLFGRYFWVKGEE</sequence>
<keyword evidence="1" id="KW-1133">Transmembrane helix</keyword>
<reference evidence="2 3" key="1">
    <citation type="submission" date="2009-04" db="EMBL/GenBank/DDBJ databases">
        <authorList>
            <person name="Sebastian Y."/>
            <person name="Madupu R."/>
            <person name="Durkin A.S."/>
            <person name="Torralba M."/>
            <person name="Methe B."/>
            <person name="Sutton G.G."/>
            <person name="Strausberg R.L."/>
            <person name="Nelson K.E."/>
        </authorList>
    </citation>
    <scope>NUCLEOTIDE SEQUENCE [LARGE SCALE GENOMIC DNA]</scope>
    <source>
        <strain evidence="3">ATCC 35406 / DSM 24491 / JCM 8526 / CCUG 16442 / BCRC 14492 / NCTC 13058 / HG 370</strain>
    </source>
</reference>
<comment type="caution">
    <text evidence="2">The sequence shown here is derived from an EMBL/GenBank/DDBJ whole genome shotgun (WGS) entry which is preliminary data.</text>
</comment>
<evidence type="ECO:0000313" key="3">
    <source>
        <dbReference type="Proteomes" id="UP000004295"/>
    </source>
</evidence>
<keyword evidence="1" id="KW-0472">Membrane</keyword>
<name>C3JD02_POREA</name>
<accession>C3JD02</accession>
<gene>
    <name evidence="2" type="ORF">POREN0001_0689</name>
</gene>
<proteinExistence type="predicted"/>
<dbReference type="Proteomes" id="UP000004295">
    <property type="component" value="Unassembled WGS sequence"/>
</dbReference>
<evidence type="ECO:0000313" key="2">
    <source>
        <dbReference type="EMBL" id="EEN81958.1"/>
    </source>
</evidence>
<evidence type="ECO:0000256" key="1">
    <source>
        <dbReference type="SAM" id="Phobius"/>
    </source>
</evidence>